<protein>
    <recommendedName>
        <fullName evidence="2">VWFA domain-containing protein</fullName>
    </recommendedName>
</protein>
<evidence type="ECO:0000256" key="1">
    <source>
        <dbReference type="SAM" id="SignalP"/>
    </source>
</evidence>
<dbReference type="InterPro" id="IPR036465">
    <property type="entry name" value="vWFA_dom_sf"/>
</dbReference>
<name>A0A5C6AKB2_9BACT</name>
<proteinExistence type="predicted"/>
<evidence type="ECO:0000313" key="3">
    <source>
        <dbReference type="EMBL" id="TWU00485.1"/>
    </source>
</evidence>
<dbReference type="Gene3D" id="3.40.50.410">
    <property type="entry name" value="von Willebrand factor, type A domain"/>
    <property type="match status" value="1"/>
</dbReference>
<keyword evidence="4" id="KW-1185">Reference proteome</keyword>
<feature type="signal peptide" evidence="1">
    <location>
        <begin position="1"/>
        <end position="28"/>
    </location>
</feature>
<evidence type="ECO:0000259" key="2">
    <source>
        <dbReference type="PROSITE" id="PS50234"/>
    </source>
</evidence>
<feature type="chain" id="PRO_5022711927" description="VWFA domain-containing protein" evidence="1">
    <location>
        <begin position="29"/>
        <end position="509"/>
    </location>
</feature>
<dbReference type="OrthoDB" id="9952008at2"/>
<dbReference type="InterPro" id="IPR002035">
    <property type="entry name" value="VWF_A"/>
</dbReference>
<organism evidence="3 4">
    <name type="scientific">Botrimarina colliarenosi</name>
    <dbReference type="NCBI Taxonomy" id="2528001"/>
    <lineage>
        <taxon>Bacteria</taxon>
        <taxon>Pseudomonadati</taxon>
        <taxon>Planctomycetota</taxon>
        <taxon>Planctomycetia</taxon>
        <taxon>Pirellulales</taxon>
        <taxon>Lacipirellulaceae</taxon>
        <taxon>Botrimarina</taxon>
    </lineage>
</organism>
<dbReference type="RefSeq" id="WP_146444149.1">
    <property type="nucleotide sequence ID" value="NZ_SJPR01000001.1"/>
</dbReference>
<evidence type="ECO:0000313" key="4">
    <source>
        <dbReference type="Proteomes" id="UP000317421"/>
    </source>
</evidence>
<keyword evidence="1" id="KW-0732">Signal</keyword>
<accession>A0A5C6AKB2</accession>
<dbReference type="EMBL" id="SJPR01000001">
    <property type="protein sequence ID" value="TWU00485.1"/>
    <property type="molecule type" value="Genomic_DNA"/>
</dbReference>
<dbReference type="SUPFAM" id="SSF53300">
    <property type="entry name" value="vWA-like"/>
    <property type="match status" value="1"/>
</dbReference>
<sequence precursor="true">MNVFTLTRRLFWATLVAALSGCCAPALAAPTVERFYFIADELDPAPRQAAYRAVTRLLTETAVPGEYVTIVATPAHTPIATLAVPAGSKTVRLRKPAIRPQVRALAAFFEKKGAGGSTQAEPQKIATTVRSLRRTELPLKIVVVADPVYRNDDYPTWSMTGGKVPCDGSVFVDYSPWRVTQKLPKNTSVAWMTPTAGFGDDLFHQEAITRWHRRYLLALGGSLDCVTPNADLAFNYAGSQFGEPLGKLEDAAGMRSVVSVAETVEPVVIPAPAIQPPVTAPVIEEPSIDVQVPAAPAPATALPIDWCDTPPSALDALRGDLRHVVFLRDLSRSMIESIDGEDCSDVNAAVLRDMNEKLSGIACERFAVIGFGGEGTVGSVVRLCRHPSLFWRPVWATATPQSRQAASRAVARWEVRGGTSTLAALQEVRRLDGVTSVILWSDGLPSIGTGADTQREVLDLVRELGAEGIVINTIGAGNLSGRGGGTLDLEGCQFLKEIADLTGGAYLAL</sequence>
<comment type="caution">
    <text evidence="3">The sequence shown here is derived from an EMBL/GenBank/DDBJ whole genome shotgun (WGS) entry which is preliminary data.</text>
</comment>
<dbReference type="Proteomes" id="UP000317421">
    <property type="component" value="Unassembled WGS sequence"/>
</dbReference>
<dbReference type="PROSITE" id="PS50234">
    <property type="entry name" value="VWFA"/>
    <property type="match status" value="1"/>
</dbReference>
<gene>
    <name evidence="3" type="ORF">Pla108_14360</name>
</gene>
<reference evidence="3 4" key="1">
    <citation type="submission" date="2019-02" db="EMBL/GenBank/DDBJ databases">
        <title>Deep-cultivation of Planctomycetes and their phenomic and genomic characterization uncovers novel biology.</title>
        <authorList>
            <person name="Wiegand S."/>
            <person name="Jogler M."/>
            <person name="Boedeker C."/>
            <person name="Pinto D."/>
            <person name="Vollmers J."/>
            <person name="Rivas-Marin E."/>
            <person name="Kohn T."/>
            <person name="Peeters S.H."/>
            <person name="Heuer A."/>
            <person name="Rast P."/>
            <person name="Oberbeckmann S."/>
            <person name="Bunk B."/>
            <person name="Jeske O."/>
            <person name="Meyerdierks A."/>
            <person name="Storesund J.E."/>
            <person name="Kallscheuer N."/>
            <person name="Luecker S."/>
            <person name="Lage O.M."/>
            <person name="Pohl T."/>
            <person name="Merkel B.J."/>
            <person name="Hornburger P."/>
            <person name="Mueller R.-W."/>
            <person name="Bruemmer F."/>
            <person name="Labrenz M."/>
            <person name="Spormann A.M."/>
            <person name="Op Den Camp H."/>
            <person name="Overmann J."/>
            <person name="Amann R."/>
            <person name="Jetten M.S.M."/>
            <person name="Mascher T."/>
            <person name="Medema M.H."/>
            <person name="Devos D.P."/>
            <person name="Kaster A.-K."/>
            <person name="Ovreas L."/>
            <person name="Rohde M."/>
            <person name="Galperin M.Y."/>
            <person name="Jogler C."/>
        </authorList>
    </citation>
    <scope>NUCLEOTIDE SEQUENCE [LARGE SCALE GENOMIC DNA]</scope>
    <source>
        <strain evidence="3 4">Pla108</strain>
    </source>
</reference>
<feature type="domain" description="VWFA" evidence="2">
    <location>
        <begin position="323"/>
        <end position="509"/>
    </location>
</feature>
<dbReference type="AlphaFoldDB" id="A0A5C6AKB2"/>